<keyword evidence="3" id="KW-0520">NAD</keyword>
<dbReference type="InterPro" id="IPR051122">
    <property type="entry name" value="SDR_DHRS6-like"/>
</dbReference>
<dbReference type="PRINTS" id="PR00080">
    <property type="entry name" value="SDRFAMILY"/>
</dbReference>
<name>A0ABX1DWH8_9HYPH</name>
<evidence type="ECO:0000256" key="3">
    <source>
        <dbReference type="ARBA" id="ARBA00023027"/>
    </source>
</evidence>
<dbReference type="InterPro" id="IPR036291">
    <property type="entry name" value="NAD(P)-bd_dom_sf"/>
</dbReference>
<dbReference type="PROSITE" id="PS00061">
    <property type="entry name" value="ADH_SHORT"/>
    <property type="match status" value="1"/>
</dbReference>
<comment type="similarity">
    <text evidence="1">Belongs to the short-chain dehydrogenases/reductases (SDR) family.</text>
</comment>
<dbReference type="InterPro" id="IPR020904">
    <property type="entry name" value="Sc_DH/Rdtase_CS"/>
</dbReference>
<sequence>MTSEPKPSGRLSGKRAFFVTAGAQGIGRAIAIRFAEEGAIVTVADLNGEKLAELTRFGVKTMSFDASDGAAVAAAFSEHRNLDILVNCVGWVHHGTILDADEAAWNQSFKLNVDPMYHAIRAALPDMLAAGKGSIVNIASAASSLKGFPNRAAYGTTKAAVIGLTKAVAADFVGRGIRCNAICPGTIASPSLEERINAFDDPVAAREAFISRQPMGRLGTPEEVAALATYLGSDESRFMTGGVVLIDGGATN</sequence>
<reference evidence="4 5" key="1">
    <citation type="submission" date="2020-03" db="EMBL/GenBank/DDBJ databases">
        <title>Whole genome sequencing of clinical and environmental type strains of Ochrobactrum.</title>
        <authorList>
            <person name="Dharne M."/>
        </authorList>
    </citation>
    <scope>NUCLEOTIDE SEQUENCE [LARGE SCALE GENOMIC DNA]</scope>
    <source>
        <strain evidence="4 5">CIP 109452</strain>
    </source>
</reference>
<dbReference type="Gene3D" id="3.40.50.720">
    <property type="entry name" value="NAD(P)-binding Rossmann-like Domain"/>
    <property type="match status" value="1"/>
</dbReference>
<organism evidence="4 5">
    <name type="scientific">Brucella haematophila</name>
    <dbReference type="NCBI Taxonomy" id="419474"/>
    <lineage>
        <taxon>Bacteria</taxon>
        <taxon>Pseudomonadati</taxon>
        <taxon>Pseudomonadota</taxon>
        <taxon>Alphaproteobacteria</taxon>
        <taxon>Hyphomicrobiales</taxon>
        <taxon>Brucellaceae</taxon>
        <taxon>Brucella/Ochrobactrum group</taxon>
        <taxon>Brucella</taxon>
    </lineage>
</organism>
<gene>
    <name evidence="4" type="ORF">HED55_23995</name>
</gene>
<keyword evidence="5" id="KW-1185">Reference proteome</keyword>
<dbReference type="PRINTS" id="PR00081">
    <property type="entry name" value="GDHRDH"/>
</dbReference>
<dbReference type="Proteomes" id="UP000704467">
    <property type="component" value="Unassembled WGS sequence"/>
</dbReference>
<comment type="caution">
    <text evidence="4">The sequence shown here is derived from an EMBL/GenBank/DDBJ whole genome shotgun (WGS) entry which is preliminary data.</text>
</comment>
<protein>
    <submittedName>
        <fullName evidence="4">SDR family oxidoreductase</fullName>
    </submittedName>
</protein>
<accession>A0ABX1DWH8</accession>
<proteinExistence type="inferred from homology"/>
<dbReference type="SUPFAM" id="SSF51735">
    <property type="entry name" value="NAD(P)-binding Rossmann-fold domains"/>
    <property type="match status" value="1"/>
</dbReference>
<evidence type="ECO:0000313" key="5">
    <source>
        <dbReference type="Proteomes" id="UP000704467"/>
    </source>
</evidence>
<evidence type="ECO:0000256" key="1">
    <source>
        <dbReference type="ARBA" id="ARBA00006484"/>
    </source>
</evidence>
<dbReference type="Pfam" id="PF13561">
    <property type="entry name" value="adh_short_C2"/>
    <property type="match status" value="1"/>
</dbReference>
<dbReference type="EMBL" id="JAAVLN010000003">
    <property type="protein sequence ID" value="NKC05120.1"/>
    <property type="molecule type" value="Genomic_DNA"/>
</dbReference>
<keyword evidence="2" id="KW-0560">Oxidoreductase</keyword>
<dbReference type="InterPro" id="IPR002347">
    <property type="entry name" value="SDR_fam"/>
</dbReference>
<evidence type="ECO:0000313" key="4">
    <source>
        <dbReference type="EMBL" id="NKC05120.1"/>
    </source>
</evidence>
<dbReference type="PANTHER" id="PTHR43477">
    <property type="entry name" value="DIHYDROANTICAPSIN 7-DEHYDROGENASE"/>
    <property type="match status" value="1"/>
</dbReference>
<dbReference type="PANTHER" id="PTHR43477:SF4">
    <property type="entry name" value="DEHYDROGENASE_REDUCTASE SDR FAMILY MEMBER 6"/>
    <property type="match status" value="1"/>
</dbReference>
<evidence type="ECO:0000256" key="2">
    <source>
        <dbReference type="ARBA" id="ARBA00023002"/>
    </source>
</evidence>